<comment type="caution">
    <text evidence="4">The sequence shown here is derived from an EMBL/GenBank/DDBJ whole genome shotgun (WGS) entry which is preliminary data.</text>
</comment>
<dbReference type="PANTHER" id="PTHR43391">
    <property type="entry name" value="RETINOL DEHYDROGENASE-RELATED"/>
    <property type="match status" value="1"/>
</dbReference>
<dbReference type="Gene3D" id="3.40.50.720">
    <property type="entry name" value="NAD(P)-binding Rossmann-like Domain"/>
    <property type="match status" value="1"/>
</dbReference>
<gene>
    <name evidence="4" type="ORF">KDK_59040</name>
</gene>
<keyword evidence="5" id="KW-1185">Reference proteome</keyword>
<keyword evidence="2" id="KW-0560">Oxidoreductase</keyword>
<dbReference type="PROSITE" id="PS00061">
    <property type="entry name" value="ADH_SHORT"/>
    <property type="match status" value="1"/>
</dbReference>
<dbReference type="PRINTS" id="PR00080">
    <property type="entry name" value="SDRFAMILY"/>
</dbReference>
<dbReference type="InterPro" id="IPR036291">
    <property type="entry name" value="NAD(P)-bd_dom_sf"/>
</dbReference>
<dbReference type="OrthoDB" id="9810734at2"/>
<dbReference type="PRINTS" id="PR00081">
    <property type="entry name" value="GDHRDH"/>
</dbReference>
<evidence type="ECO:0000256" key="3">
    <source>
        <dbReference type="RuleBase" id="RU000363"/>
    </source>
</evidence>
<dbReference type="AlphaFoldDB" id="A0A402ASN3"/>
<dbReference type="InterPro" id="IPR020904">
    <property type="entry name" value="Sc_DH/Rdtase_CS"/>
</dbReference>
<dbReference type="GO" id="GO:0016491">
    <property type="term" value="F:oxidoreductase activity"/>
    <property type="evidence" value="ECO:0007669"/>
    <property type="project" value="UniProtKB-KW"/>
</dbReference>
<dbReference type="Pfam" id="PF00106">
    <property type="entry name" value="adh_short"/>
    <property type="match status" value="1"/>
</dbReference>
<protein>
    <submittedName>
        <fullName evidence="4">Oxidoreductase</fullName>
    </submittedName>
</protein>
<dbReference type="SUPFAM" id="SSF51735">
    <property type="entry name" value="NAD(P)-binding Rossmann-fold domains"/>
    <property type="match status" value="1"/>
</dbReference>
<evidence type="ECO:0000313" key="5">
    <source>
        <dbReference type="Proteomes" id="UP000287188"/>
    </source>
</evidence>
<dbReference type="InterPro" id="IPR002347">
    <property type="entry name" value="SDR_fam"/>
</dbReference>
<dbReference type="Proteomes" id="UP000287188">
    <property type="component" value="Unassembled WGS sequence"/>
</dbReference>
<sequence length="241" mass="25784">MSITGKTILITGTNRGLGKALVEEALRRGAKQVYAGTRVPMEHSDKRVTPLPLDITNAAHIQAAVEKVTSLDILINNASIALSDDVSNRTAIEEHLAVIFFGTYDMTQAFLPLLTRSRGAIVNVLSVAALAALPVIPPYSIAKAAAFNLTQSLRALLAGQSVSVHAVLPGPIDTEMSRSLDIPKTSPESVARALFDGVEKGEEEIFPDPMSESLAESWRSGAVKELERQNATLVATERDKS</sequence>
<accession>A0A402ASN3</accession>
<organism evidence="4 5">
    <name type="scientific">Dictyobacter kobayashii</name>
    <dbReference type="NCBI Taxonomy" id="2014872"/>
    <lineage>
        <taxon>Bacteria</taxon>
        <taxon>Bacillati</taxon>
        <taxon>Chloroflexota</taxon>
        <taxon>Ktedonobacteria</taxon>
        <taxon>Ktedonobacterales</taxon>
        <taxon>Dictyobacteraceae</taxon>
        <taxon>Dictyobacter</taxon>
    </lineage>
</organism>
<comment type="similarity">
    <text evidence="1 3">Belongs to the short-chain dehydrogenases/reductases (SDR) family.</text>
</comment>
<dbReference type="PANTHER" id="PTHR43391:SF91">
    <property type="entry name" value="OS04G0390700 PROTEIN"/>
    <property type="match status" value="1"/>
</dbReference>
<name>A0A402ASN3_9CHLR</name>
<dbReference type="RefSeq" id="WP_126554648.1">
    <property type="nucleotide sequence ID" value="NZ_BIFS01000002.1"/>
</dbReference>
<evidence type="ECO:0000256" key="1">
    <source>
        <dbReference type="ARBA" id="ARBA00006484"/>
    </source>
</evidence>
<reference evidence="5" key="1">
    <citation type="submission" date="2018-12" db="EMBL/GenBank/DDBJ databases">
        <title>Tengunoibacter tsumagoiensis gen. nov., sp. nov., Dictyobacter kobayashii sp. nov., D. alpinus sp. nov., and D. joshuensis sp. nov. and description of Dictyobacteraceae fam. nov. within the order Ktedonobacterales isolated from Tengu-no-mugimeshi.</title>
        <authorList>
            <person name="Wang C.M."/>
            <person name="Zheng Y."/>
            <person name="Sakai Y."/>
            <person name="Toyoda A."/>
            <person name="Minakuchi Y."/>
            <person name="Abe K."/>
            <person name="Yokota A."/>
            <person name="Yabe S."/>
        </authorList>
    </citation>
    <scope>NUCLEOTIDE SEQUENCE [LARGE SCALE GENOMIC DNA]</scope>
    <source>
        <strain evidence="5">Uno11</strain>
    </source>
</reference>
<proteinExistence type="inferred from homology"/>
<evidence type="ECO:0000313" key="4">
    <source>
        <dbReference type="EMBL" id="GCE22104.1"/>
    </source>
</evidence>
<dbReference type="EMBL" id="BIFS01000002">
    <property type="protein sequence ID" value="GCE22104.1"/>
    <property type="molecule type" value="Genomic_DNA"/>
</dbReference>
<dbReference type="GO" id="GO:0005829">
    <property type="term" value="C:cytosol"/>
    <property type="evidence" value="ECO:0007669"/>
    <property type="project" value="TreeGrafter"/>
</dbReference>
<evidence type="ECO:0000256" key="2">
    <source>
        <dbReference type="ARBA" id="ARBA00023002"/>
    </source>
</evidence>